<keyword evidence="4 19" id="KW-1134">Transmembrane beta strand</keyword>
<dbReference type="Gene3D" id="2.40.170.20">
    <property type="entry name" value="TonB-dependent receptor, beta-barrel domain"/>
    <property type="match status" value="1"/>
</dbReference>
<dbReference type="InterPro" id="IPR037066">
    <property type="entry name" value="Plug_dom_sf"/>
</dbReference>
<evidence type="ECO:0000256" key="11">
    <source>
        <dbReference type="ARBA" id="ARBA00023065"/>
    </source>
</evidence>
<feature type="domain" description="Secretin/TonB short N-terminal" evidence="22">
    <location>
        <begin position="78"/>
        <end position="129"/>
    </location>
</feature>
<evidence type="ECO:0000256" key="16">
    <source>
        <dbReference type="ARBA" id="ARBA00023237"/>
    </source>
</evidence>
<dbReference type="PANTHER" id="PTHR32552">
    <property type="entry name" value="FERRICHROME IRON RECEPTOR-RELATED"/>
    <property type="match status" value="1"/>
</dbReference>
<evidence type="ECO:0000256" key="19">
    <source>
        <dbReference type="PROSITE-ProRule" id="PRU01360"/>
    </source>
</evidence>
<accession>A0A3M4VMV9</accession>
<comment type="similarity">
    <text evidence="2 19 20">Belongs to the TonB-dependent receptor family.</text>
</comment>
<dbReference type="Pfam" id="PF00593">
    <property type="entry name" value="TonB_dep_Rec_b-barrel"/>
    <property type="match status" value="1"/>
</dbReference>
<protein>
    <recommendedName>
        <fullName evidence="18">Metal-pseudopaline receptor CntO</fullName>
    </recommendedName>
</protein>
<evidence type="ECO:0000256" key="4">
    <source>
        <dbReference type="ARBA" id="ARBA00022452"/>
    </source>
</evidence>
<evidence type="ECO:0000256" key="15">
    <source>
        <dbReference type="ARBA" id="ARBA00023170"/>
    </source>
</evidence>
<dbReference type="SUPFAM" id="SSF56935">
    <property type="entry name" value="Porins"/>
    <property type="match status" value="1"/>
</dbReference>
<dbReference type="NCBIfam" id="TIGR01783">
    <property type="entry name" value="TonB-siderophor"/>
    <property type="match status" value="1"/>
</dbReference>
<evidence type="ECO:0000256" key="5">
    <source>
        <dbReference type="ARBA" id="ARBA00022496"/>
    </source>
</evidence>
<keyword evidence="13" id="KW-0921">Nickel transport</keyword>
<evidence type="ECO:0000256" key="3">
    <source>
        <dbReference type="ARBA" id="ARBA00022448"/>
    </source>
</evidence>
<dbReference type="PROSITE" id="PS51257">
    <property type="entry name" value="PROKAR_LIPOPROTEIN"/>
    <property type="match status" value="1"/>
</dbReference>
<dbReference type="GO" id="GO:0015891">
    <property type="term" value="P:siderophore transport"/>
    <property type="evidence" value="ECO:0007669"/>
    <property type="project" value="InterPro"/>
</dbReference>
<dbReference type="Pfam" id="PF07660">
    <property type="entry name" value="STN"/>
    <property type="match status" value="1"/>
</dbReference>
<keyword evidence="8 21" id="KW-0732">Signal</keyword>
<keyword evidence="9" id="KW-0862">Zinc</keyword>
<comment type="function">
    <text evidence="17">Transports the metallophore pseudopaline, which is involved in the acquisition of nickel and zinc, and thus enables bacterial growth inside the host, where metal access is limited. Is probably involved in the import of pseudopaline-metal complexes.</text>
</comment>
<evidence type="ECO:0000256" key="8">
    <source>
        <dbReference type="ARBA" id="ARBA00022729"/>
    </source>
</evidence>
<evidence type="ECO:0000256" key="1">
    <source>
        <dbReference type="ARBA" id="ARBA00004571"/>
    </source>
</evidence>
<dbReference type="CDD" id="cd01347">
    <property type="entry name" value="ligand_gated_channel"/>
    <property type="match status" value="1"/>
</dbReference>
<evidence type="ECO:0000256" key="13">
    <source>
        <dbReference type="ARBA" id="ARBA00023112"/>
    </source>
</evidence>
<keyword evidence="12 20" id="KW-0798">TonB box</keyword>
<dbReference type="InterPro" id="IPR010105">
    <property type="entry name" value="TonB_sidphr_rcpt"/>
</dbReference>
<evidence type="ECO:0000256" key="9">
    <source>
        <dbReference type="ARBA" id="ARBA00022906"/>
    </source>
</evidence>
<keyword evidence="15 23" id="KW-0675">Receptor</keyword>
<sequence>MCVRAKETLHLHQGSFMSRPASSLHPLALAIFMACAAVPLQAAESSVPEQQASVVSPFSIPAGELSEALNTLAEQAQLVLAFDPALTRGKRSNGLQGQFSTQEAISRLLSGTGLQALALSANRYRIEPAPEPTEGTMELQATSIIGATQAESASGPVSGYVATRGRTGTKTDTALIETPQSISVVTKDQMKAQGASSLNQILRYSAAVVPETRGSTASRLDQMSIRGFSPATYLDGLRMPGNRDASPQKDAFDLERVEVLRGPSSVLYGQASPSGVVNMVSKLPTETPFREIGLTYGNFNKKRTTFDFGGPIDDQGVYSYRVSGLYDDADGQIKHTETRRQSIATAFTWRPNEDTSLTFLANYQSDPKGASYGSIPAYGSLLNSPTGRDIDVDFYDGEKDFEKSDREYHAVGYLFEHHLNDVWTFRQNTRYLRSEGIYQSIYNGTDALQPDYRTMGRYTIGSDVNMDSYTLDNQLQAKFDTGPVQHTVLFGADYQNISTDTESGNGNGPSLDLFDPVYGRPVAPITYTTDATARSQQKGLYLQEQLKWDKWVLLMGGRYDWADSTNSSKRIATGVKTKSSVESEAFTGRLGLVYLFDNGLAPYISYSESFEPQSGTGLGNKPFEPTEGKQYELGIKYQPPGSNSFISAAIFDLRRTNVLTPDPIATNICNGARCQVQTGEVQSRGFELEGKASLSDNLDITAAYAYLDNQISKSNSTVRVQPGIVGQANGPALPAEGTTPPAIPRHTASAWVDYTFREGKLDGFGVGAGARYIGSTWGDEANSLKVPGYTLFDAAAHYDIPNLYNPMDNLRLALNVSNLANKEYVASCYYYSWCWYGAQRTVQASATYRW</sequence>
<dbReference type="GO" id="GO:0015344">
    <property type="term" value="F:siderophore uptake transmembrane transporter activity"/>
    <property type="evidence" value="ECO:0007669"/>
    <property type="project" value="TreeGrafter"/>
</dbReference>
<keyword evidence="6" id="KW-0533">Nickel</keyword>
<dbReference type="InterPro" id="IPR011662">
    <property type="entry name" value="Secretin/TonB_short_N"/>
</dbReference>
<reference evidence="23 24" key="1">
    <citation type="submission" date="2018-08" db="EMBL/GenBank/DDBJ databases">
        <title>Recombination of ecologically and evolutionarily significant loci maintains genetic cohesion in the Pseudomonas syringae species complex.</title>
        <authorList>
            <person name="Dillon M."/>
            <person name="Thakur S."/>
            <person name="Almeida R.N.D."/>
            <person name="Weir B.S."/>
            <person name="Guttman D.S."/>
        </authorList>
    </citation>
    <scope>NUCLEOTIDE SEQUENCE [LARGE SCALE GENOMIC DNA]</scope>
    <source>
        <strain evidence="23 24">ICMP 6917</strain>
    </source>
</reference>
<dbReference type="GO" id="GO:0015675">
    <property type="term" value="P:nickel cation transport"/>
    <property type="evidence" value="ECO:0007669"/>
    <property type="project" value="UniProtKB-KW"/>
</dbReference>
<dbReference type="GO" id="GO:0038023">
    <property type="term" value="F:signaling receptor activity"/>
    <property type="evidence" value="ECO:0007669"/>
    <property type="project" value="InterPro"/>
</dbReference>
<evidence type="ECO:0000313" key="23">
    <source>
        <dbReference type="EMBL" id="RMR53115.1"/>
    </source>
</evidence>
<evidence type="ECO:0000256" key="20">
    <source>
        <dbReference type="RuleBase" id="RU003357"/>
    </source>
</evidence>
<keyword evidence="9" id="KW-0864">Zinc transport</keyword>
<keyword evidence="14 19" id="KW-0472">Membrane</keyword>
<evidence type="ECO:0000256" key="21">
    <source>
        <dbReference type="SAM" id="SignalP"/>
    </source>
</evidence>
<evidence type="ECO:0000256" key="6">
    <source>
        <dbReference type="ARBA" id="ARBA00022596"/>
    </source>
</evidence>
<comment type="caution">
    <text evidence="23">The sequence shown here is derived from an EMBL/GenBank/DDBJ whole genome shotgun (WGS) entry which is preliminary data.</text>
</comment>
<evidence type="ECO:0000313" key="24">
    <source>
        <dbReference type="Proteomes" id="UP000278332"/>
    </source>
</evidence>
<comment type="subcellular location">
    <subcellularLocation>
        <location evidence="1 19">Cell outer membrane</location>
        <topology evidence="1 19">Multi-pass membrane protein</topology>
    </subcellularLocation>
</comment>
<dbReference type="InterPro" id="IPR000531">
    <property type="entry name" value="Beta-barrel_TonB"/>
</dbReference>
<keyword evidence="5" id="KW-0410">Iron transport</keyword>
<feature type="signal peptide" evidence="21">
    <location>
        <begin position="1"/>
        <end position="42"/>
    </location>
</feature>
<dbReference type="Gene3D" id="3.55.50.30">
    <property type="match status" value="1"/>
</dbReference>
<organism evidence="23 24">
    <name type="scientific">Pseudomonas cichorii</name>
    <dbReference type="NCBI Taxonomy" id="36746"/>
    <lineage>
        <taxon>Bacteria</taxon>
        <taxon>Pseudomonadati</taxon>
        <taxon>Pseudomonadota</taxon>
        <taxon>Gammaproteobacteria</taxon>
        <taxon>Pseudomonadales</taxon>
        <taxon>Pseudomonadaceae</taxon>
        <taxon>Pseudomonas</taxon>
    </lineage>
</organism>
<keyword evidence="3 19" id="KW-0813">Transport</keyword>
<proteinExistence type="inferred from homology"/>
<dbReference type="PANTHER" id="PTHR32552:SF68">
    <property type="entry name" value="FERRICHROME OUTER MEMBRANE TRANSPORTER_PHAGE RECEPTOR"/>
    <property type="match status" value="1"/>
</dbReference>
<dbReference type="Pfam" id="PF07715">
    <property type="entry name" value="Plug"/>
    <property type="match status" value="1"/>
</dbReference>
<dbReference type="SMART" id="SM00965">
    <property type="entry name" value="STN"/>
    <property type="match status" value="1"/>
</dbReference>
<evidence type="ECO:0000256" key="10">
    <source>
        <dbReference type="ARBA" id="ARBA00023004"/>
    </source>
</evidence>
<dbReference type="EMBL" id="RBRY01000135">
    <property type="protein sequence ID" value="RMR53115.1"/>
    <property type="molecule type" value="Genomic_DNA"/>
</dbReference>
<dbReference type="FunFam" id="2.40.170.20:FF:000005">
    <property type="entry name" value="TonB-dependent siderophore receptor"/>
    <property type="match status" value="1"/>
</dbReference>
<dbReference type="FunFam" id="2.170.130.10:FF:000001">
    <property type="entry name" value="Catecholate siderophore TonB-dependent receptor"/>
    <property type="match status" value="1"/>
</dbReference>
<keyword evidence="10" id="KW-0408">Iron</keyword>
<keyword evidence="7 19" id="KW-0812">Transmembrane</keyword>
<dbReference type="InterPro" id="IPR039426">
    <property type="entry name" value="TonB-dep_rcpt-like"/>
</dbReference>
<dbReference type="PROSITE" id="PS52016">
    <property type="entry name" value="TONB_DEPENDENT_REC_3"/>
    <property type="match status" value="1"/>
</dbReference>
<evidence type="ECO:0000256" key="2">
    <source>
        <dbReference type="ARBA" id="ARBA00009810"/>
    </source>
</evidence>
<dbReference type="GO" id="GO:0009279">
    <property type="term" value="C:cell outer membrane"/>
    <property type="evidence" value="ECO:0007669"/>
    <property type="project" value="UniProtKB-SubCell"/>
</dbReference>
<dbReference type="InterPro" id="IPR036942">
    <property type="entry name" value="Beta-barrel_TonB_sf"/>
</dbReference>
<evidence type="ECO:0000256" key="18">
    <source>
        <dbReference type="ARBA" id="ARBA00072467"/>
    </source>
</evidence>
<dbReference type="Proteomes" id="UP000278332">
    <property type="component" value="Unassembled WGS sequence"/>
</dbReference>
<dbReference type="InterPro" id="IPR012910">
    <property type="entry name" value="Plug_dom"/>
</dbReference>
<evidence type="ECO:0000256" key="12">
    <source>
        <dbReference type="ARBA" id="ARBA00023077"/>
    </source>
</evidence>
<evidence type="ECO:0000259" key="22">
    <source>
        <dbReference type="SMART" id="SM00965"/>
    </source>
</evidence>
<evidence type="ECO:0000256" key="17">
    <source>
        <dbReference type="ARBA" id="ARBA00056786"/>
    </source>
</evidence>
<dbReference type="Gene3D" id="2.170.130.10">
    <property type="entry name" value="TonB-dependent receptor, plug domain"/>
    <property type="match status" value="1"/>
</dbReference>
<feature type="chain" id="PRO_5018031509" description="Metal-pseudopaline receptor CntO" evidence="21">
    <location>
        <begin position="43"/>
        <end position="850"/>
    </location>
</feature>
<keyword evidence="16 19" id="KW-0998">Cell outer membrane</keyword>
<evidence type="ECO:0000256" key="14">
    <source>
        <dbReference type="ARBA" id="ARBA00023136"/>
    </source>
</evidence>
<name>A0A3M4VMV9_PSECI</name>
<dbReference type="GO" id="GO:0006829">
    <property type="term" value="P:zinc ion transport"/>
    <property type="evidence" value="ECO:0007669"/>
    <property type="project" value="UniProtKB-KW"/>
</dbReference>
<evidence type="ECO:0000256" key="7">
    <source>
        <dbReference type="ARBA" id="ARBA00022692"/>
    </source>
</evidence>
<keyword evidence="11" id="KW-0406">Ion transport</keyword>
<gene>
    <name evidence="23" type="ORF">ALP84_100868</name>
</gene>
<dbReference type="AlphaFoldDB" id="A0A3M4VMV9"/>